<keyword evidence="2" id="KW-1185">Reference proteome</keyword>
<evidence type="ECO:0000313" key="1">
    <source>
        <dbReference type="EMBL" id="KAF9652253.1"/>
    </source>
</evidence>
<name>A0ACB6ZSG2_THEGA</name>
<sequence>MATPRYTLDTTLPTGHSNSVVALRFSPDGKFLASGSGDGILIVFSTLTWKPVKRYVDTSPITAIIWHPTFPKTLICGYRSGDVHTVNFESHLLVWTDKMGGPIHCIASDGTGMRVALSYGSDIAIVEQYAISVWTNARNLPEPPSLPGLDEELPAPIACSLHFTEDGKLLVVSYVDHGIMQVTLHVPFIDCWDIDSMELKWQITPRTCNIASSALSPDEKVIIVANLYDGLDWYKIPDRCFSRSVPLRINHNVPIPVLLVDGGKTLLVGGTSGNMKVFDAHTAETIQTLDHDRTKSLTLKSPLMVLTRVPIL</sequence>
<organism evidence="1 2">
    <name type="scientific">Thelephora ganbajun</name>
    <name type="common">Ganba fungus</name>
    <dbReference type="NCBI Taxonomy" id="370292"/>
    <lineage>
        <taxon>Eukaryota</taxon>
        <taxon>Fungi</taxon>
        <taxon>Dikarya</taxon>
        <taxon>Basidiomycota</taxon>
        <taxon>Agaricomycotina</taxon>
        <taxon>Agaricomycetes</taxon>
        <taxon>Thelephorales</taxon>
        <taxon>Thelephoraceae</taxon>
        <taxon>Thelephora</taxon>
    </lineage>
</organism>
<proteinExistence type="predicted"/>
<dbReference type="EMBL" id="MU117970">
    <property type="protein sequence ID" value="KAF9652253.1"/>
    <property type="molecule type" value="Genomic_DNA"/>
</dbReference>
<evidence type="ECO:0000313" key="2">
    <source>
        <dbReference type="Proteomes" id="UP000886501"/>
    </source>
</evidence>
<dbReference type="Proteomes" id="UP000886501">
    <property type="component" value="Unassembled WGS sequence"/>
</dbReference>
<comment type="caution">
    <text evidence="1">The sequence shown here is derived from an EMBL/GenBank/DDBJ whole genome shotgun (WGS) entry which is preliminary data.</text>
</comment>
<protein>
    <submittedName>
        <fullName evidence="1">YVTN repeat-like/Quino protein amine dehydrogenase</fullName>
    </submittedName>
</protein>
<reference evidence="1" key="1">
    <citation type="submission" date="2019-10" db="EMBL/GenBank/DDBJ databases">
        <authorList>
            <consortium name="DOE Joint Genome Institute"/>
            <person name="Kuo A."/>
            <person name="Miyauchi S."/>
            <person name="Kiss E."/>
            <person name="Drula E."/>
            <person name="Kohler A."/>
            <person name="Sanchez-Garcia M."/>
            <person name="Andreopoulos B."/>
            <person name="Barry K.W."/>
            <person name="Bonito G."/>
            <person name="Buee M."/>
            <person name="Carver A."/>
            <person name="Chen C."/>
            <person name="Cichocki N."/>
            <person name="Clum A."/>
            <person name="Culley D."/>
            <person name="Crous P.W."/>
            <person name="Fauchery L."/>
            <person name="Girlanda M."/>
            <person name="Hayes R."/>
            <person name="Keri Z."/>
            <person name="Labutti K."/>
            <person name="Lipzen A."/>
            <person name="Lombard V."/>
            <person name="Magnuson J."/>
            <person name="Maillard F."/>
            <person name="Morin E."/>
            <person name="Murat C."/>
            <person name="Nolan M."/>
            <person name="Ohm R."/>
            <person name="Pangilinan J."/>
            <person name="Pereira M."/>
            <person name="Perotto S."/>
            <person name="Peter M."/>
            <person name="Riley R."/>
            <person name="Sitrit Y."/>
            <person name="Stielow B."/>
            <person name="Szollosi G."/>
            <person name="Zifcakova L."/>
            <person name="Stursova M."/>
            <person name="Spatafora J.W."/>
            <person name="Tedersoo L."/>
            <person name="Vaario L.-M."/>
            <person name="Yamada A."/>
            <person name="Yan M."/>
            <person name="Wang P."/>
            <person name="Xu J."/>
            <person name="Bruns T."/>
            <person name="Baldrian P."/>
            <person name="Vilgalys R."/>
            <person name="Henrissat B."/>
            <person name="Grigoriev I.V."/>
            <person name="Hibbett D."/>
            <person name="Nagy L.G."/>
            <person name="Martin F.M."/>
        </authorList>
    </citation>
    <scope>NUCLEOTIDE SEQUENCE</scope>
    <source>
        <strain evidence="1">P2</strain>
    </source>
</reference>
<accession>A0ACB6ZSG2</accession>
<gene>
    <name evidence="1" type="ORF">BDM02DRAFT_3089694</name>
</gene>
<reference evidence="1" key="2">
    <citation type="journal article" date="2020" name="Nat. Commun.">
        <title>Large-scale genome sequencing of mycorrhizal fungi provides insights into the early evolution of symbiotic traits.</title>
        <authorList>
            <person name="Miyauchi S."/>
            <person name="Kiss E."/>
            <person name="Kuo A."/>
            <person name="Drula E."/>
            <person name="Kohler A."/>
            <person name="Sanchez-Garcia M."/>
            <person name="Morin E."/>
            <person name="Andreopoulos B."/>
            <person name="Barry K.W."/>
            <person name="Bonito G."/>
            <person name="Buee M."/>
            <person name="Carver A."/>
            <person name="Chen C."/>
            <person name="Cichocki N."/>
            <person name="Clum A."/>
            <person name="Culley D."/>
            <person name="Crous P.W."/>
            <person name="Fauchery L."/>
            <person name="Girlanda M."/>
            <person name="Hayes R.D."/>
            <person name="Keri Z."/>
            <person name="LaButti K."/>
            <person name="Lipzen A."/>
            <person name="Lombard V."/>
            <person name="Magnuson J."/>
            <person name="Maillard F."/>
            <person name="Murat C."/>
            <person name="Nolan M."/>
            <person name="Ohm R.A."/>
            <person name="Pangilinan J."/>
            <person name="Pereira M.F."/>
            <person name="Perotto S."/>
            <person name="Peter M."/>
            <person name="Pfister S."/>
            <person name="Riley R."/>
            <person name="Sitrit Y."/>
            <person name="Stielow J.B."/>
            <person name="Szollosi G."/>
            <person name="Zifcakova L."/>
            <person name="Stursova M."/>
            <person name="Spatafora J.W."/>
            <person name="Tedersoo L."/>
            <person name="Vaario L.M."/>
            <person name="Yamada A."/>
            <person name="Yan M."/>
            <person name="Wang P."/>
            <person name="Xu J."/>
            <person name="Bruns T."/>
            <person name="Baldrian P."/>
            <person name="Vilgalys R."/>
            <person name="Dunand C."/>
            <person name="Henrissat B."/>
            <person name="Grigoriev I.V."/>
            <person name="Hibbett D."/>
            <person name="Nagy L.G."/>
            <person name="Martin F.M."/>
        </authorList>
    </citation>
    <scope>NUCLEOTIDE SEQUENCE</scope>
    <source>
        <strain evidence="1">P2</strain>
    </source>
</reference>